<keyword evidence="7" id="KW-1006">Bacterial flagellum protein export</keyword>
<evidence type="ECO:0000256" key="1">
    <source>
        <dbReference type="ARBA" id="ARBA00003041"/>
    </source>
</evidence>
<dbReference type="GO" id="GO:0005829">
    <property type="term" value="C:cytosol"/>
    <property type="evidence" value="ECO:0007669"/>
    <property type="project" value="TreeGrafter"/>
</dbReference>
<proteinExistence type="inferred from homology"/>
<name>A0A845QEN6_9HYPH</name>
<evidence type="ECO:0000256" key="5">
    <source>
        <dbReference type="ARBA" id="ARBA00022795"/>
    </source>
</evidence>
<dbReference type="GO" id="GO:0015031">
    <property type="term" value="P:protein transport"/>
    <property type="evidence" value="ECO:0007669"/>
    <property type="project" value="UniProtKB-KW"/>
</dbReference>
<sequence length="230" mass="25424">MSNPAIIKLQEATRFSFDRDLAAGPDEKPKKQEEKKTFSEEQVEQVRAEAYAAGSEAARADEELELSRQIAAGANLVADQLGKLLENLRSERAHLREEAADIALTIARKLVPALIDTAPAAEIENVLVHAFALLRDEPRVVVHVTPDQLDLLEPRINEIASEHGFEGRLIVRVDEEIALGDVRIEWSKGHITRDTPALDSEIETIVRTYLSAPGTDDNGQTDFFALLGKQ</sequence>
<comment type="similarity">
    <text evidence="2">Belongs to the FliH family.</text>
</comment>
<evidence type="ECO:0000256" key="4">
    <source>
        <dbReference type="ARBA" id="ARBA00022448"/>
    </source>
</evidence>
<evidence type="ECO:0000256" key="6">
    <source>
        <dbReference type="ARBA" id="ARBA00022927"/>
    </source>
</evidence>
<accession>A0A845QEN6</accession>
<dbReference type="PANTHER" id="PTHR34982:SF1">
    <property type="entry name" value="FLAGELLAR ASSEMBLY PROTEIN FLIH"/>
    <property type="match status" value="1"/>
</dbReference>
<keyword evidence="12" id="KW-1185">Reference proteome</keyword>
<feature type="region of interest" description="Disordered" evidence="9">
    <location>
        <begin position="17"/>
        <end position="43"/>
    </location>
</feature>
<dbReference type="Pfam" id="PF02108">
    <property type="entry name" value="FliH"/>
    <property type="match status" value="1"/>
</dbReference>
<dbReference type="InterPro" id="IPR051472">
    <property type="entry name" value="T3SS_Stator/FliH"/>
</dbReference>
<gene>
    <name evidence="11" type="ORF">GTQ45_13040</name>
</gene>
<dbReference type="GeneID" id="300653835"/>
<organism evidence="11 12">
    <name type="scientific">Pyruvatibacter mobilis</name>
    <dbReference type="NCBI Taxonomy" id="1712261"/>
    <lineage>
        <taxon>Bacteria</taxon>
        <taxon>Pseudomonadati</taxon>
        <taxon>Pseudomonadota</taxon>
        <taxon>Alphaproteobacteria</taxon>
        <taxon>Hyphomicrobiales</taxon>
        <taxon>Parvibaculaceae</taxon>
        <taxon>Pyruvatibacter</taxon>
    </lineage>
</organism>
<evidence type="ECO:0000313" key="11">
    <source>
        <dbReference type="EMBL" id="NBG96660.1"/>
    </source>
</evidence>
<feature type="domain" description="Flagellar assembly protein FliH/Type III secretion system HrpE" evidence="10">
    <location>
        <begin position="78"/>
        <end position="191"/>
    </location>
</feature>
<evidence type="ECO:0000256" key="8">
    <source>
        <dbReference type="SAM" id="Coils"/>
    </source>
</evidence>
<dbReference type="EMBL" id="WXYQ01000011">
    <property type="protein sequence ID" value="NBG96660.1"/>
    <property type="molecule type" value="Genomic_DNA"/>
</dbReference>
<protein>
    <recommendedName>
        <fullName evidence="3">Flagellar assembly protein FliH</fullName>
    </recommendedName>
</protein>
<dbReference type="InterPro" id="IPR018035">
    <property type="entry name" value="Flagellar_FliH/T3SS_HrpE"/>
</dbReference>
<evidence type="ECO:0000256" key="9">
    <source>
        <dbReference type="SAM" id="MobiDB-lite"/>
    </source>
</evidence>
<evidence type="ECO:0000256" key="3">
    <source>
        <dbReference type="ARBA" id="ARBA00016507"/>
    </source>
</evidence>
<keyword evidence="6" id="KW-0653">Protein transport</keyword>
<keyword evidence="4" id="KW-0813">Transport</keyword>
<reference evidence="11 12" key="1">
    <citation type="journal article" date="2016" name="Int. J. Syst. Evol. Microbiol.">
        <title>Pyruvatibacter mobilis gen. nov., sp. nov., a marine bacterium from the culture broth of Picochlorum sp. 122.</title>
        <authorList>
            <person name="Wang G."/>
            <person name="Tang M."/>
            <person name="Wu H."/>
            <person name="Dai S."/>
            <person name="Li T."/>
            <person name="Chen C."/>
            <person name="He H."/>
            <person name="Fan J."/>
            <person name="Xiang W."/>
            <person name="Li X."/>
        </authorList>
    </citation>
    <scope>NUCLEOTIDE SEQUENCE [LARGE SCALE GENOMIC DNA]</scope>
    <source>
        <strain evidence="11 12">GYP-11</strain>
    </source>
</reference>
<evidence type="ECO:0000256" key="7">
    <source>
        <dbReference type="ARBA" id="ARBA00023225"/>
    </source>
</evidence>
<keyword evidence="8" id="KW-0175">Coiled coil</keyword>
<feature type="coiled-coil region" evidence="8">
    <location>
        <begin position="78"/>
        <end position="105"/>
    </location>
</feature>
<comment type="function">
    <text evidence="1">Needed for flagellar regrowth and assembly.</text>
</comment>
<evidence type="ECO:0000256" key="2">
    <source>
        <dbReference type="ARBA" id="ARBA00006602"/>
    </source>
</evidence>
<dbReference type="Proteomes" id="UP000470384">
    <property type="component" value="Unassembled WGS sequence"/>
</dbReference>
<evidence type="ECO:0000313" key="12">
    <source>
        <dbReference type="Proteomes" id="UP000470384"/>
    </source>
</evidence>
<dbReference type="OrthoDB" id="7304298at2"/>
<dbReference type="RefSeq" id="WP_160588707.1">
    <property type="nucleotide sequence ID" value="NZ_BMHN01000001.1"/>
</dbReference>
<comment type="caution">
    <text evidence="11">The sequence shown here is derived from an EMBL/GenBank/DDBJ whole genome shotgun (WGS) entry which is preliminary data.</text>
</comment>
<dbReference type="PANTHER" id="PTHR34982">
    <property type="entry name" value="YOP PROTEINS TRANSLOCATION PROTEIN L"/>
    <property type="match status" value="1"/>
</dbReference>
<dbReference type="AlphaFoldDB" id="A0A845QEN6"/>
<dbReference type="GO" id="GO:0044781">
    <property type="term" value="P:bacterial-type flagellum organization"/>
    <property type="evidence" value="ECO:0007669"/>
    <property type="project" value="UniProtKB-KW"/>
</dbReference>
<evidence type="ECO:0000259" key="10">
    <source>
        <dbReference type="Pfam" id="PF02108"/>
    </source>
</evidence>
<keyword evidence="5" id="KW-1005">Bacterial flagellum biogenesis</keyword>